<reference evidence="5 6" key="1">
    <citation type="submission" date="2018-06" db="EMBL/GenBank/DDBJ databases">
        <authorList>
            <consortium name="Pathogen Informatics"/>
            <person name="Doyle S."/>
        </authorList>
    </citation>
    <scope>NUCLEOTIDE SEQUENCE [LARGE SCALE GENOMIC DNA]</scope>
    <source>
        <strain evidence="5 6">NCTC10313</strain>
    </source>
</reference>
<proteinExistence type="predicted"/>
<gene>
    <name evidence="5" type="primary">murF_1</name>
    <name evidence="5" type="ORF">NCTC10313_01439</name>
</gene>
<dbReference type="GO" id="GO:0047480">
    <property type="term" value="F:UDP-N-acetylmuramoyl-tripeptide-D-alanyl-D-alanine ligase activity"/>
    <property type="evidence" value="ECO:0007669"/>
    <property type="project" value="UniProtKB-EC"/>
</dbReference>
<keyword evidence="1 5" id="KW-0436">Ligase</keyword>
<dbReference type="GO" id="GO:0005524">
    <property type="term" value="F:ATP binding"/>
    <property type="evidence" value="ECO:0007669"/>
    <property type="project" value="UniProtKB-KW"/>
</dbReference>
<evidence type="ECO:0000259" key="4">
    <source>
        <dbReference type="Pfam" id="PF08245"/>
    </source>
</evidence>
<dbReference type="InterPro" id="IPR013221">
    <property type="entry name" value="Mur_ligase_cen"/>
</dbReference>
<dbReference type="Proteomes" id="UP000254487">
    <property type="component" value="Unassembled WGS sequence"/>
</dbReference>
<sequence length="174" mass="18235">MIFAEQAKAAGAGALLVSRPLACDLPQVIVNDTRQAFGELAAWVRQQVPTRVVALTGSSGKTSVKEMTAAILSQCGNTLYTAGNLNNDIGVPMTLLRLTKEHQYAVIELGANHQGEIAWTVSLTRPEAALVNNLAAAHLEGFGSLAGVAKAKGEIYTVCRKMASPSSMPTITTG</sequence>
<dbReference type="InterPro" id="IPR035911">
    <property type="entry name" value="MurE/MurF_N"/>
</dbReference>
<dbReference type="PANTHER" id="PTHR43024">
    <property type="entry name" value="UDP-N-ACETYLMURAMOYL-TRIPEPTIDE--D-ALANYL-D-ALANINE LIGASE"/>
    <property type="match status" value="1"/>
</dbReference>
<dbReference type="SUPFAM" id="SSF63418">
    <property type="entry name" value="MurE/MurF N-terminal domain"/>
    <property type="match status" value="1"/>
</dbReference>
<accession>A0A377Z3C1</accession>
<dbReference type="STRING" id="1218098.GCA_001598715_00765"/>
<dbReference type="PANTHER" id="PTHR43024:SF1">
    <property type="entry name" value="UDP-N-ACETYLMURAMOYL-TRIPEPTIDE--D-ALANYL-D-ALANINE LIGASE"/>
    <property type="match status" value="1"/>
</dbReference>
<evidence type="ECO:0000256" key="3">
    <source>
        <dbReference type="ARBA" id="ARBA00022840"/>
    </source>
</evidence>
<evidence type="ECO:0000256" key="2">
    <source>
        <dbReference type="ARBA" id="ARBA00022741"/>
    </source>
</evidence>
<dbReference type="InterPro" id="IPR036565">
    <property type="entry name" value="Mur-like_cat_sf"/>
</dbReference>
<keyword evidence="3" id="KW-0067">ATP-binding</keyword>
<dbReference type="AlphaFoldDB" id="A0A377Z3C1"/>
<name>A0A377Z3C1_KLEPO</name>
<feature type="domain" description="Mur ligase central" evidence="4">
    <location>
        <begin position="56"/>
        <end position="159"/>
    </location>
</feature>
<keyword evidence="2" id="KW-0547">Nucleotide-binding</keyword>
<dbReference type="EMBL" id="UGLW01000003">
    <property type="protein sequence ID" value="STU57918.1"/>
    <property type="molecule type" value="Genomic_DNA"/>
</dbReference>
<protein>
    <submittedName>
        <fullName evidence="5">MurF</fullName>
        <ecNumber evidence="5">6.3.2.10</ecNumber>
    </submittedName>
</protein>
<dbReference type="EC" id="6.3.2.10" evidence="5"/>
<dbReference type="InterPro" id="IPR051046">
    <property type="entry name" value="MurCDEF_CellWall_CoF430Synth"/>
</dbReference>
<evidence type="ECO:0000313" key="5">
    <source>
        <dbReference type="EMBL" id="STU57918.1"/>
    </source>
</evidence>
<dbReference type="SUPFAM" id="SSF53623">
    <property type="entry name" value="MurD-like peptide ligases, catalytic domain"/>
    <property type="match status" value="1"/>
</dbReference>
<dbReference type="Pfam" id="PF08245">
    <property type="entry name" value="Mur_ligase_M"/>
    <property type="match status" value="1"/>
</dbReference>
<organism evidence="5 6">
    <name type="scientific">Klebsiella pneumoniae subsp. ozaenae</name>
    <dbReference type="NCBI Taxonomy" id="574"/>
    <lineage>
        <taxon>Bacteria</taxon>
        <taxon>Pseudomonadati</taxon>
        <taxon>Pseudomonadota</taxon>
        <taxon>Gammaproteobacteria</taxon>
        <taxon>Enterobacterales</taxon>
        <taxon>Enterobacteriaceae</taxon>
        <taxon>Klebsiella/Raoultella group</taxon>
        <taxon>Klebsiella</taxon>
        <taxon>Klebsiella pneumoniae complex</taxon>
    </lineage>
</organism>
<evidence type="ECO:0000313" key="6">
    <source>
        <dbReference type="Proteomes" id="UP000254487"/>
    </source>
</evidence>
<dbReference type="Gene3D" id="3.40.1190.10">
    <property type="entry name" value="Mur-like, catalytic domain"/>
    <property type="match status" value="1"/>
</dbReference>
<evidence type="ECO:0000256" key="1">
    <source>
        <dbReference type="ARBA" id="ARBA00022598"/>
    </source>
</evidence>